<dbReference type="InterPro" id="IPR036915">
    <property type="entry name" value="Cyclin-like_sf"/>
</dbReference>
<dbReference type="SUPFAM" id="SSF47954">
    <property type="entry name" value="Cyclin-like"/>
    <property type="match status" value="1"/>
</dbReference>
<dbReference type="SMART" id="SM00385">
    <property type="entry name" value="CYCLIN"/>
    <property type="match status" value="1"/>
</dbReference>
<dbReference type="EMBL" id="KN837113">
    <property type="protein sequence ID" value="KIJ45217.1"/>
    <property type="molecule type" value="Genomic_DNA"/>
</dbReference>
<feature type="region of interest" description="Disordered" evidence="1">
    <location>
        <begin position="524"/>
        <end position="570"/>
    </location>
</feature>
<dbReference type="CDD" id="cd20557">
    <property type="entry name" value="CYCLIN_ScPCL1-like"/>
    <property type="match status" value="1"/>
</dbReference>
<evidence type="ECO:0000256" key="1">
    <source>
        <dbReference type="SAM" id="MobiDB-lite"/>
    </source>
</evidence>
<dbReference type="InterPro" id="IPR013763">
    <property type="entry name" value="Cyclin-like_dom"/>
</dbReference>
<reference evidence="3 4" key="1">
    <citation type="submission" date="2014-06" db="EMBL/GenBank/DDBJ databases">
        <title>Evolutionary Origins and Diversification of the Mycorrhizal Mutualists.</title>
        <authorList>
            <consortium name="DOE Joint Genome Institute"/>
            <consortium name="Mycorrhizal Genomics Consortium"/>
            <person name="Kohler A."/>
            <person name="Kuo A."/>
            <person name="Nagy L.G."/>
            <person name="Floudas D."/>
            <person name="Copeland A."/>
            <person name="Barry K.W."/>
            <person name="Cichocki N."/>
            <person name="Veneault-Fourrey C."/>
            <person name="LaButti K."/>
            <person name="Lindquist E.A."/>
            <person name="Lipzen A."/>
            <person name="Lundell T."/>
            <person name="Morin E."/>
            <person name="Murat C."/>
            <person name="Riley R."/>
            <person name="Ohm R."/>
            <person name="Sun H."/>
            <person name="Tunlid A."/>
            <person name="Henrissat B."/>
            <person name="Grigoriev I.V."/>
            <person name="Hibbett D.S."/>
            <person name="Martin F."/>
        </authorList>
    </citation>
    <scope>NUCLEOTIDE SEQUENCE [LARGE SCALE GENOMIC DNA]</scope>
    <source>
        <strain evidence="3 4">SS14</strain>
    </source>
</reference>
<feature type="compositionally biased region" description="Basic and acidic residues" evidence="1">
    <location>
        <begin position="546"/>
        <end position="558"/>
    </location>
</feature>
<feature type="domain" description="Cyclin-like" evidence="2">
    <location>
        <begin position="166"/>
        <end position="251"/>
    </location>
</feature>
<dbReference type="HOGENOM" id="CLU_012798_0_0_1"/>
<feature type="compositionally biased region" description="Low complexity" evidence="1">
    <location>
        <begin position="16"/>
        <end position="28"/>
    </location>
</feature>
<dbReference type="GO" id="GO:0016538">
    <property type="term" value="F:cyclin-dependent protein serine/threonine kinase regulator activity"/>
    <property type="evidence" value="ECO:0007669"/>
    <property type="project" value="TreeGrafter"/>
</dbReference>
<gene>
    <name evidence="3" type="ORF">M422DRAFT_251401</name>
</gene>
<evidence type="ECO:0000313" key="3">
    <source>
        <dbReference type="EMBL" id="KIJ45217.1"/>
    </source>
</evidence>
<feature type="region of interest" description="Disordered" evidence="1">
    <location>
        <begin position="411"/>
        <end position="438"/>
    </location>
</feature>
<dbReference type="PANTHER" id="PTHR15615">
    <property type="match status" value="1"/>
</dbReference>
<dbReference type="GO" id="GO:0005634">
    <property type="term" value="C:nucleus"/>
    <property type="evidence" value="ECO:0007669"/>
    <property type="project" value="TreeGrafter"/>
</dbReference>
<dbReference type="Pfam" id="PF08613">
    <property type="entry name" value="Cyclin"/>
    <property type="match status" value="1"/>
</dbReference>
<keyword evidence="4" id="KW-1185">Reference proteome</keyword>
<name>A0A0C9VRZ4_SPHS4</name>
<feature type="compositionally biased region" description="Polar residues" evidence="1">
    <location>
        <begin position="414"/>
        <end position="434"/>
    </location>
</feature>
<proteinExistence type="predicted"/>
<evidence type="ECO:0000313" key="4">
    <source>
        <dbReference type="Proteomes" id="UP000054279"/>
    </source>
</evidence>
<dbReference type="InterPro" id="IPR013922">
    <property type="entry name" value="Cyclin_PHO80-like"/>
</dbReference>
<dbReference type="Gene3D" id="1.10.472.10">
    <property type="entry name" value="Cyclin-like"/>
    <property type="match status" value="1"/>
</dbReference>
<dbReference type="GO" id="GO:0000307">
    <property type="term" value="C:cyclin-dependent protein kinase holoenzyme complex"/>
    <property type="evidence" value="ECO:0007669"/>
    <property type="project" value="TreeGrafter"/>
</dbReference>
<dbReference type="PANTHER" id="PTHR15615:SF27">
    <property type="entry name" value="PHO85 CYCLIN CLG1"/>
    <property type="match status" value="1"/>
</dbReference>
<organism evidence="3 4">
    <name type="scientific">Sphaerobolus stellatus (strain SS14)</name>
    <dbReference type="NCBI Taxonomy" id="990650"/>
    <lineage>
        <taxon>Eukaryota</taxon>
        <taxon>Fungi</taxon>
        <taxon>Dikarya</taxon>
        <taxon>Basidiomycota</taxon>
        <taxon>Agaricomycotina</taxon>
        <taxon>Agaricomycetes</taxon>
        <taxon>Phallomycetidae</taxon>
        <taxon>Geastrales</taxon>
        <taxon>Sphaerobolaceae</taxon>
        <taxon>Sphaerobolus</taxon>
    </lineage>
</organism>
<dbReference type="OrthoDB" id="244495at2759"/>
<accession>A0A0C9VRZ4</accession>
<dbReference type="AlphaFoldDB" id="A0A0C9VRZ4"/>
<protein>
    <submittedName>
        <fullName evidence="3">Unplaced genomic scaffold SPHSTscaffold_38, whole genome shotgun sequence</fullName>
    </submittedName>
</protein>
<dbReference type="GO" id="GO:0019901">
    <property type="term" value="F:protein kinase binding"/>
    <property type="evidence" value="ECO:0007669"/>
    <property type="project" value="InterPro"/>
</dbReference>
<feature type="region of interest" description="Disordered" evidence="1">
    <location>
        <begin position="1"/>
        <end position="91"/>
    </location>
</feature>
<evidence type="ECO:0000259" key="2">
    <source>
        <dbReference type="SMART" id="SM00385"/>
    </source>
</evidence>
<feature type="compositionally biased region" description="Polar residues" evidence="1">
    <location>
        <begin position="524"/>
        <end position="536"/>
    </location>
</feature>
<dbReference type="Proteomes" id="UP000054279">
    <property type="component" value="Unassembled WGS sequence"/>
</dbReference>
<feature type="compositionally biased region" description="Polar residues" evidence="1">
    <location>
        <begin position="1"/>
        <end position="10"/>
    </location>
</feature>
<sequence length="605" mass="67120">MSTVSSTLAHPSSFLPWWKSSSKPRSSPQYSLPSIAHFDRPQAMQWREPEVAQPELKSYESSPLAGPSTPQSPSPVTPEQQMHPLDPTPTSSQWFWMGPHSTSQATAEKTCEMICYFWFSSTLGAPNTSPFRRLRKQSKVTYSPPDGLTSSATAALQFQPTTAFVQFMQKLLQTTQVSQSVIVLSLHYIYRLKEENHFTSGQAGSEFRVAVVALMLANKFVDDNTYTNKTWSDVSGIDLEEINRMEREFLRGVDYRLYVNTETYRAWVNLLKGLVAVKERDLQQWRYSRRYNNVHAPAPRLSVPNLSARARSVSPLPSLKAGYPFTFVAPAFNNPFAEADKALLPPQRSQVPAGPGVKRSAVDAFSPPSAALAGPPSKRPISLDMSVVRPIRDAPASAGSSYPLSAFAKLSINKPDTPSRPKTQPKSAGETAQTLAAPYSIHDRMTTPDPENLYYYVLASSPAEAEGDNRARKAVLRSHQPTYYYTSSVYVPPPPPMYIQSARASPVQPLPSFRYFNSHYSHFDSQYPTPNSNPQVPLSLPPIRVHPSDGDLSQDHRQRNYSGSQTHSRVPVAPFANAGPPGVQWAPHPTPESHAYARYAFPPVA</sequence>